<dbReference type="EMBL" id="GBXM01020919">
    <property type="protein sequence ID" value="JAH87658.1"/>
    <property type="molecule type" value="Transcribed_RNA"/>
</dbReference>
<proteinExistence type="predicted"/>
<organism evidence="1">
    <name type="scientific">Anguilla anguilla</name>
    <name type="common">European freshwater eel</name>
    <name type="synonym">Muraena anguilla</name>
    <dbReference type="NCBI Taxonomy" id="7936"/>
    <lineage>
        <taxon>Eukaryota</taxon>
        <taxon>Metazoa</taxon>
        <taxon>Chordata</taxon>
        <taxon>Craniata</taxon>
        <taxon>Vertebrata</taxon>
        <taxon>Euteleostomi</taxon>
        <taxon>Actinopterygii</taxon>
        <taxon>Neopterygii</taxon>
        <taxon>Teleostei</taxon>
        <taxon>Anguilliformes</taxon>
        <taxon>Anguillidae</taxon>
        <taxon>Anguilla</taxon>
    </lineage>
</organism>
<evidence type="ECO:0000313" key="1">
    <source>
        <dbReference type="EMBL" id="JAH87658.1"/>
    </source>
</evidence>
<accession>A0A0E9WDT8</accession>
<dbReference type="AlphaFoldDB" id="A0A0E9WDT8"/>
<reference evidence="1" key="2">
    <citation type="journal article" date="2015" name="Fish Shellfish Immunol.">
        <title>Early steps in the European eel (Anguilla anguilla)-Vibrio vulnificus interaction in the gills: Role of the RtxA13 toxin.</title>
        <authorList>
            <person name="Callol A."/>
            <person name="Pajuelo D."/>
            <person name="Ebbesson L."/>
            <person name="Teles M."/>
            <person name="MacKenzie S."/>
            <person name="Amaro C."/>
        </authorList>
    </citation>
    <scope>NUCLEOTIDE SEQUENCE</scope>
</reference>
<name>A0A0E9WDT8_ANGAN</name>
<protein>
    <submittedName>
        <fullName evidence="1">Uncharacterized protein</fullName>
    </submittedName>
</protein>
<sequence length="46" mass="5195">MKSNVLLNFERKTFIATFASCHVTTTNFLEAARARCPPGLKLRSRP</sequence>
<reference evidence="1" key="1">
    <citation type="submission" date="2014-11" db="EMBL/GenBank/DDBJ databases">
        <authorList>
            <person name="Amaro Gonzalez C."/>
        </authorList>
    </citation>
    <scope>NUCLEOTIDE SEQUENCE</scope>
</reference>